<reference evidence="6 7" key="1">
    <citation type="journal article" date="2023" name="Plants (Basel)">
        <title>Bridging the Gap: Combining Genomics and Transcriptomics Approaches to Understand Stylosanthes scabra, an Orphan Legume from the Brazilian Caatinga.</title>
        <authorList>
            <person name="Ferreira-Neto J.R.C."/>
            <person name="da Silva M.D."/>
            <person name="Binneck E."/>
            <person name="de Melo N.F."/>
            <person name="da Silva R.H."/>
            <person name="de Melo A.L.T.M."/>
            <person name="Pandolfi V."/>
            <person name="Bustamante F.O."/>
            <person name="Brasileiro-Vidal A.C."/>
            <person name="Benko-Iseppon A.M."/>
        </authorList>
    </citation>
    <scope>NUCLEOTIDE SEQUENCE [LARGE SCALE GENOMIC DNA]</scope>
    <source>
        <tissue evidence="6">Leaves</tissue>
    </source>
</reference>
<dbReference type="EMBL" id="JASCZI010060943">
    <property type="protein sequence ID" value="MED6136912.1"/>
    <property type="molecule type" value="Genomic_DNA"/>
</dbReference>
<evidence type="ECO:0000259" key="4">
    <source>
        <dbReference type="Pfam" id="PF00891"/>
    </source>
</evidence>
<dbReference type="PANTHER" id="PTHR11746">
    <property type="entry name" value="O-METHYLTRANSFERASE"/>
    <property type="match status" value="1"/>
</dbReference>
<dbReference type="Gene3D" id="1.10.10.10">
    <property type="entry name" value="Winged helix-like DNA-binding domain superfamily/Winged helix DNA-binding domain"/>
    <property type="match status" value="1"/>
</dbReference>
<dbReference type="PROSITE" id="PS51683">
    <property type="entry name" value="SAM_OMT_II"/>
    <property type="match status" value="1"/>
</dbReference>
<evidence type="ECO:0000259" key="5">
    <source>
        <dbReference type="Pfam" id="PF08100"/>
    </source>
</evidence>
<dbReference type="SUPFAM" id="SSF46785">
    <property type="entry name" value="Winged helix' DNA-binding domain"/>
    <property type="match status" value="1"/>
</dbReference>
<dbReference type="InterPro" id="IPR036388">
    <property type="entry name" value="WH-like_DNA-bd_sf"/>
</dbReference>
<keyword evidence="1" id="KW-0489">Methyltransferase</keyword>
<protein>
    <submittedName>
        <fullName evidence="6">Uncharacterized protein</fullName>
    </submittedName>
</protein>
<name>A0ABU6SKF8_9FABA</name>
<dbReference type="Pfam" id="PF08100">
    <property type="entry name" value="Dimerisation"/>
    <property type="match status" value="1"/>
</dbReference>
<dbReference type="PIRSF" id="PIRSF005739">
    <property type="entry name" value="O-mtase"/>
    <property type="match status" value="1"/>
</dbReference>
<dbReference type="InterPro" id="IPR016461">
    <property type="entry name" value="COMT-like"/>
</dbReference>
<keyword evidence="3" id="KW-0949">S-adenosyl-L-methionine</keyword>
<proteinExistence type="predicted"/>
<dbReference type="Pfam" id="PF00891">
    <property type="entry name" value="Methyltransf_2"/>
    <property type="match status" value="1"/>
</dbReference>
<keyword evidence="7" id="KW-1185">Reference proteome</keyword>
<feature type="domain" description="O-methyltransferase C-terminal" evidence="4">
    <location>
        <begin position="130"/>
        <end position="345"/>
    </location>
</feature>
<accession>A0ABU6SKF8</accession>
<evidence type="ECO:0000313" key="7">
    <source>
        <dbReference type="Proteomes" id="UP001341840"/>
    </source>
</evidence>
<dbReference type="Gene3D" id="3.40.50.150">
    <property type="entry name" value="Vaccinia Virus protein VP39"/>
    <property type="match status" value="1"/>
</dbReference>
<evidence type="ECO:0000256" key="2">
    <source>
        <dbReference type="ARBA" id="ARBA00022679"/>
    </source>
</evidence>
<organism evidence="6 7">
    <name type="scientific">Stylosanthes scabra</name>
    <dbReference type="NCBI Taxonomy" id="79078"/>
    <lineage>
        <taxon>Eukaryota</taxon>
        <taxon>Viridiplantae</taxon>
        <taxon>Streptophyta</taxon>
        <taxon>Embryophyta</taxon>
        <taxon>Tracheophyta</taxon>
        <taxon>Spermatophyta</taxon>
        <taxon>Magnoliopsida</taxon>
        <taxon>eudicotyledons</taxon>
        <taxon>Gunneridae</taxon>
        <taxon>Pentapetalae</taxon>
        <taxon>rosids</taxon>
        <taxon>fabids</taxon>
        <taxon>Fabales</taxon>
        <taxon>Fabaceae</taxon>
        <taxon>Papilionoideae</taxon>
        <taxon>50 kb inversion clade</taxon>
        <taxon>dalbergioids sensu lato</taxon>
        <taxon>Dalbergieae</taxon>
        <taxon>Pterocarpus clade</taxon>
        <taxon>Stylosanthes</taxon>
    </lineage>
</organism>
<evidence type="ECO:0000313" key="6">
    <source>
        <dbReference type="EMBL" id="MED6136912.1"/>
    </source>
</evidence>
<dbReference type="Proteomes" id="UP001341840">
    <property type="component" value="Unassembled WGS sequence"/>
</dbReference>
<gene>
    <name evidence="6" type="ORF">PIB30_060148</name>
</gene>
<feature type="domain" description="O-methyltransferase dimerisation" evidence="5">
    <location>
        <begin position="20"/>
        <end position="108"/>
    </location>
</feature>
<dbReference type="InterPro" id="IPR012967">
    <property type="entry name" value="COMT_dimerisation"/>
</dbReference>
<evidence type="ECO:0000256" key="3">
    <source>
        <dbReference type="ARBA" id="ARBA00022691"/>
    </source>
</evidence>
<evidence type="ECO:0000256" key="1">
    <source>
        <dbReference type="ARBA" id="ARBA00022603"/>
    </source>
</evidence>
<dbReference type="InterPro" id="IPR029063">
    <property type="entry name" value="SAM-dependent_MTases_sf"/>
</dbReference>
<keyword evidence="2" id="KW-0808">Transferase</keyword>
<sequence length="364" mass="41163">MGSNGEYDDSSLLESQTHVWNHIFSYINSMSLKCAIDLGIPEAIHNYGQPMPLSQLISSLQIHPNKSQFVHRLMRILTHSGFFSKQISVQSELESSYALTDSSKLLIKDHPMSLYPFLSSMLDPIITKPWYKLPAWFQNDSSSPFYMTHGMTLWDYAGTEPRLNKYFNDAMATDTPFITSVLFERCKGVFEGLESLVDVAGGTGTMTKAIAKKFPKMECTVLDLPHVVNGLQGSGNIKYVGGDMFESIPPSDAILLKFILHDWTDEKCIKILKNCKEAITRSKERKGKVIVIDMVVGDDDEKIDDEDNKSIETQLFFDMLMMVEVNGKERNEKEWANLIFSAGFSDYKIYLSALGLRSLIEIFP</sequence>
<dbReference type="InterPro" id="IPR001077">
    <property type="entry name" value="COMT_C"/>
</dbReference>
<dbReference type="InterPro" id="IPR036390">
    <property type="entry name" value="WH_DNA-bd_sf"/>
</dbReference>
<comment type="caution">
    <text evidence="6">The sequence shown here is derived from an EMBL/GenBank/DDBJ whole genome shotgun (WGS) entry which is preliminary data.</text>
</comment>
<dbReference type="SUPFAM" id="SSF53335">
    <property type="entry name" value="S-adenosyl-L-methionine-dependent methyltransferases"/>
    <property type="match status" value="1"/>
</dbReference>